<dbReference type="Proteomes" id="UP000541810">
    <property type="component" value="Unassembled WGS sequence"/>
</dbReference>
<feature type="transmembrane region" description="Helical" evidence="1">
    <location>
        <begin position="36"/>
        <end position="57"/>
    </location>
</feature>
<dbReference type="RefSeq" id="WP_184678962.1">
    <property type="nucleotide sequence ID" value="NZ_JACHGY010000001.1"/>
</dbReference>
<protein>
    <submittedName>
        <fullName evidence="2">Uncharacterized protein</fullName>
    </submittedName>
</protein>
<comment type="caution">
    <text evidence="2">The sequence shown here is derived from an EMBL/GenBank/DDBJ whole genome shotgun (WGS) entry which is preliminary data.</text>
</comment>
<reference evidence="2 3" key="1">
    <citation type="submission" date="2020-08" db="EMBL/GenBank/DDBJ databases">
        <title>Genomic Encyclopedia of Type Strains, Phase IV (KMG-IV): sequencing the most valuable type-strain genomes for metagenomic binning, comparative biology and taxonomic classification.</title>
        <authorList>
            <person name="Goeker M."/>
        </authorList>
    </citation>
    <scope>NUCLEOTIDE SEQUENCE [LARGE SCALE GENOMIC DNA]</scope>
    <source>
        <strain evidence="2 3">DSM 103725</strain>
    </source>
</reference>
<evidence type="ECO:0000256" key="1">
    <source>
        <dbReference type="SAM" id="Phobius"/>
    </source>
</evidence>
<name>A0A7X0H914_9BACT</name>
<keyword evidence="3" id="KW-1185">Reference proteome</keyword>
<keyword evidence="1" id="KW-0812">Transmembrane</keyword>
<dbReference type="AlphaFoldDB" id="A0A7X0H914"/>
<dbReference type="EMBL" id="JACHGY010000001">
    <property type="protein sequence ID" value="MBB6431498.1"/>
    <property type="molecule type" value="Genomic_DNA"/>
</dbReference>
<proteinExistence type="predicted"/>
<keyword evidence="1" id="KW-1133">Transmembrane helix</keyword>
<evidence type="ECO:0000313" key="3">
    <source>
        <dbReference type="Proteomes" id="UP000541810"/>
    </source>
</evidence>
<sequence length="371" mass="42410">MNYQPLIVASLCAKSIKLTAGTTLETHQPRLLSSKFYLILLFLFICGTGTPTCFAQLSDKEDPEYKRLIKAIEPLKYQGNFQAYHFEITEILQQHPHVPSLWSEAAFNLIYNIPSTKQSYAERWKNVKDGLQLIGQDAVTKNPESAELRTEMAWFYLHLFRHRFDEIHNYYTVRHLEEWSATLAKNELEIALVSNNISIELVGNLENHLGTLDWRHPSTHGIYWATEAFLLSNGLEVIDGNETEWLIDRMVFFHLRNLLYEGTMSISEIEKQETISVNPNPQYLEIAEKAHLAIFDAGLMSSPTVELEDFYISGIYINARFGNINDAETFRKHALQTMLEKGVSPEVTLLDGSTNQIVEYVDSSVSASNPE</sequence>
<evidence type="ECO:0000313" key="2">
    <source>
        <dbReference type="EMBL" id="MBB6431498.1"/>
    </source>
</evidence>
<organism evidence="2 3">
    <name type="scientific">Algisphaera agarilytica</name>
    <dbReference type="NCBI Taxonomy" id="1385975"/>
    <lineage>
        <taxon>Bacteria</taxon>
        <taxon>Pseudomonadati</taxon>
        <taxon>Planctomycetota</taxon>
        <taxon>Phycisphaerae</taxon>
        <taxon>Phycisphaerales</taxon>
        <taxon>Phycisphaeraceae</taxon>
        <taxon>Algisphaera</taxon>
    </lineage>
</organism>
<accession>A0A7X0H914</accession>
<keyword evidence="1" id="KW-0472">Membrane</keyword>
<gene>
    <name evidence="2" type="ORF">HNQ40_003304</name>
</gene>